<evidence type="ECO:0000313" key="4">
    <source>
        <dbReference type="Proteomes" id="UP000010475"/>
    </source>
</evidence>
<dbReference type="STRING" id="56107.Cylst_5877"/>
<dbReference type="InterPro" id="IPR011050">
    <property type="entry name" value="Pectin_lyase_fold/virulence"/>
</dbReference>
<dbReference type="Pfam" id="PF05860">
    <property type="entry name" value="TPS"/>
    <property type="match status" value="1"/>
</dbReference>
<protein>
    <submittedName>
        <fullName evidence="3">Hemagglutin-like protein</fullName>
    </submittedName>
</protein>
<evidence type="ECO:0000256" key="1">
    <source>
        <dbReference type="SAM" id="SignalP"/>
    </source>
</evidence>
<gene>
    <name evidence="3" type="ORF">Cylst_5877</name>
</gene>
<dbReference type="eggNOG" id="COG3210">
    <property type="taxonomic scope" value="Bacteria"/>
</dbReference>
<sequence>MQGLRRSLFFITLPIVTLGCLASIDTAEGQITPDNSLGAEKSVVNSNTNIDRINGGARRGANLFHSFQEFNVREGRAALFSNPAGIENAQNLDILGKSAVCAGIGATKTCGKRTSNFGSVESKAGDVTLNALGILTIQGSQVENNVNPDAIGQGGDINIQAGSIFLTNGAQLSTNTYGKGNAGNIVIKASDSVTAATNSLILSNIGNSQRRPAEGKVGSIVIEAGTVSLTDNAQLQAGIWSGGRGKPGIVSVKAVKSISFTGIDTGIFSDVEFGAVGDGSPIHLSADSVSFTDGAVLKAINAGQGNAGSIVVKATDSFSAAKSLIWTRWLTT</sequence>
<dbReference type="InterPro" id="IPR012334">
    <property type="entry name" value="Pectin_lyas_fold"/>
</dbReference>
<name>K9X5T8_9NOST</name>
<accession>K9X5T8</accession>
<feature type="chain" id="PRO_5003938218" evidence="1">
    <location>
        <begin position="23"/>
        <end position="332"/>
    </location>
</feature>
<dbReference type="HOGENOM" id="CLU_836059_0_0_3"/>
<dbReference type="EMBL" id="CP003642">
    <property type="protein sequence ID" value="AFZ27858.1"/>
    <property type="molecule type" value="Genomic_DNA"/>
</dbReference>
<keyword evidence="4" id="KW-1185">Reference proteome</keyword>
<feature type="signal peptide" evidence="1">
    <location>
        <begin position="1"/>
        <end position="22"/>
    </location>
</feature>
<dbReference type="PATRIC" id="fig|56107.3.peg.6460"/>
<dbReference type="KEGG" id="csg:Cylst_5877"/>
<keyword evidence="1" id="KW-0732">Signal</keyword>
<dbReference type="Gene3D" id="2.160.20.10">
    <property type="entry name" value="Single-stranded right-handed beta-helix, Pectin lyase-like"/>
    <property type="match status" value="2"/>
</dbReference>
<dbReference type="InterPro" id="IPR008638">
    <property type="entry name" value="FhaB/CdiA-like_TPS"/>
</dbReference>
<dbReference type="RefSeq" id="WP_015211091.1">
    <property type="nucleotide sequence ID" value="NC_019757.1"/>
</dbReference>
<evidence type="ECO:0000259" key="2">
    <source>
        <dbReference type="Pfam" id="PF05860"/>
    </source>
</evidence>
<dbReference type="Proteomes" id="UP000010475">
    <property type="component" value="Chromosome"/>
</dbReference>
<reference evidence="3 4" key="1">
    <citation type="submission" date="2012-06" db="EMBL/GenBank/DDBJ databases">
        <title>Finished chromosome of genome of Cylindrospermum stagnale PCC 7417.</title>
        <authorList>
            <consortium name="US DOE Joint Genome Institute"/>
            <person name="Gugger M."/>
            <person name="Coursin T."/>
            <person name="Rippka R."/>
            <person name="Tandeau De Marsac N."/>
            <person name="Huntemann M."/>
            <person name="Wei C.-L."/>
            <person name="Han J."/>
            <person name="Detter J.C."/>
            <person name="Han C."/>
            <person name="Tapia R."/>
            <person name="Chen A."/>
            <person name="Kyrpides N."/>
            <person name="Mavromatis K."/>
            <person name="Markowitz V."/>
            <person name="Szeto E."/>
            <person name="Ivanova N."/>
            <person name="Pagani I."/>
            <person name="Pati A."/>
            <person name="Goodwin L."/>
            <person name="Nordberg H.P."/>
            <person name="Cantor M.N."/>
            <person name="Hua S.X."/>
            <person name="Woyke T."/>
            <person name="Kerfeld C.A."/>
        </authorList>
    </citation>
    <scope>NUCLEOTIDE SEQUENCE [LARGE SCALE GENOMIC DNA]</scope>
    <source>
        <strain evidence="3 4">PCC 7417</strain>
    </source>
</reference>
<feature type="domain" description="Filamentous haemagglutinin FhaB/tRNA nuclease CdiA-like TPS" evidence="2">
    <location>
        <begin position="30"/>
        <end position="89"/>
    </location>
</feature>
<dbReference type="OrthoDB" id="498831at2"/>
<dbReference type="PROSITE" id="PS51257">
    <property type="entry name" value="PROKAR_LIPOPROTEIN"/>
    <property type="match status" value="1"/>
</dbReference>
<proteinExistence type="predicted"/>
<evidence type="ECO:0000313" key="3">
    <source>
        <dbReference type="EMBL" id="AFZ27858.1"/>
    </source>
</evidence>
<dbReference type="SUPFAM" id="SSF51126">
    <property type="entry name" value="Pectin lyase-like"/>
    <property type="match status" value="1"/>
</dbReference>
<dbReference type="AlphaFoldDB" id="K9X5T8"/>
<organism evidence="3 4">
    <name type="scientific">Cylindrospermum stagnale PCC 7417</name>
    <dbReference type="NCBI Taxonomy" id="56107"/>
    <lineage>
        <taxon>Bacteria</taxon>
        <taxon>Bacillati</taxon>
        <taxon>Cyanobacteriota</taxon>
        <taxon>Cyanophyceae</taxon>
        <taxon>Nostocales</taxon>
        <taxon>Nostocaceae</taxon>
        <taxon>Cylindrospermum</taxon>
    </lineage>
</organism>